<comment type="caution">
    <text evidence="3">The sequence shown here is derived from an EMBL/GenBank/DDBJ whole genome shotgun (WGS) entry which is preliminary data.</text>
</comment>
<evidence type="ECO:0000313" key="4">
    <source>
        <dbReference type="Proteomes" id="UP000678276"/>
    </source>
</evidence>
<dbReference type="Gene3D" id="3.10.310.10">
    <property type="entry name" value="Diaminopimelate Epimerase, Chain A, domain 1"/>
    <property type="match status" value="2"/>
</dbReference>
<keyword evidence="4" id="KW-1185">Reference proteome</keyword>
<dbReference type="RefSeq" id="WP_209592980.1">
    <property type="nucleotide sequence ID" value="NZ_JAGJCF010000002.1"/>
</dbReference>
<evidence type="ECO:0000256" key="2">
    <source>
        <dbReference type="ARBA" id="ARBA00023235"/>
    </source>
</evidence>
<organism evidence="3 4">
    <name type="scientific">Jiella mangrovi</name>
    <dbReference type="NCBI Taxonomy" id="2821407"/>
    <lineage>
        <taxon>Bacteria</taxon>
        <taxon>Pseudomonadati</taxon>
        <taxon>Pseudomonadota</taxon>
        <taxon>Alphaproteobacteria</taxon>
        <taxon>Hyphomicrobiales</taxon>
        <taxon>Aurantimonadaceae</taxon>
        <taxon>Jiella</taxon>
    </lineage>
</organism>
<proteinExistence type="inferred from homology"/>
<evidence type="ECO:0000313" key="3">
    <source>
        <dbReference type="EMBL" id="MBP0614538.1"/>
    </source>
</evidence>
<accession>A0ABS4BCR1</accession>
<dbReference type="SUPFAM" id="SSF54506">
    <property type="entry name" value="Diaminopimelate epimerase-like"/>
    <property type="match status" value="2"/>
</dbReference>
<gene>
    <name evidence="3" type="ORF">J6595_02985</name>
</gene>
<dbReference type="Proteomes" id="UP000678276">
    <property type="component" value="Unassembled WGS sequence"/>
</dbReference>
<name>A0ABS4BCR1_9HYPH</name>
<dbReference type="NCBIfam" id="NF033377">
    <property type="entry name" value="OMA_tautomer"/>
    <property type="match status" value="1"/>
</dbReference>
<dbReference type="PANTHER" id="PTHR43709:SF3">
    <property type="entry name" value="ISOMERASE YBHH-RELATED"/>
    <property type="match status" value="1"/>
</dbReference>
<keyword evidence="2 3" id="KW-0413">Isomerase</keyword>
<dbReference type="GO" id="GO:0016853">
    <property type="term" value="F:isomerase activity"/>
    <property type="evidence" value="ECO:0007669"/>
    <property type="project" value="UniProtKB-KW"/>
</dbReference>
<evidence type="ECO:0000256" key="1">
    <source>
        <dbReference type="ARBA" id="ARBA00007673"/>
    </source>
</evidence>
<dbReference type="InterPro" id="IPR047687">
    <property type="entry name" value="OMA_tautomer-like"/>
</dbReference>
<dbReference type="EMBL" id="JAGJCF010000002">
    <property type="protein sequence ID" value="MBP0614538.1"/>
    <property type="molecule type" value="Genomic_DNA"/>
</dbReference>
<protein>
    <submittedName>
        <fullName evidence="3">4-oxalomesaconate tautomerase</fullName>
        <ecNumber evidence="3">5.3.2.8</ecNumber>
    </submittedName>
</protein>
<reference evidence="3 4" key="1">
    <citation type="submission" date="2021-04" db="EMBL/GenBank/DDBJ databases">
        <title>Whole genome sequence of Jiella sp. KSK16Y-1.</title>
        <authorList>
            <person name="Tuo L."/>
        </authorList>
    </citation>
    <scope>NUCLEOTIDE SEQUENCE [LARGE SCALE GENOMIC DNA]</scope>
    <source>
        <strain evidence="3 4">KSK16Y-1</strain>
    </source>
</reference>
<dbReference type="PANTHER" id="PTHR43709">
    <property type="entry name" value="ACONITATE ISOMERASE-RELATED"/>
    <property type="match status" value="1"/>
</dbReference>
<sequence>MSEAPGPATADSDPVRDGIPCLWMRGGTSKGAYFLATDLPAEPAARNELLLRIMGSPDPRQIDGIGGADPLTSKVAILSPSSRDDADVDYLFLQVFVDQALVSDAQACGNILAGVGPAAIERGLVAVAGAETPVRIHMLNTGEIATARIQTPDGRVSYTGKAAIDGVPGHHAAVPLMFTNIAGSMCGALLPTGNAVDVIDGVEATLIDNGMPIVVMRAKDLGIEGTESREALEADAKLKARLEAIRLKAGPMMNLGDVSEKSVPKMTLVSPATAGGTISTRSFIPHRCHATIGVFAAVSVATACTLEGTPAGEMIGPHAGGRFLIEHPTGAAEVLIEQDAAGLVTGAGTLRTARKLFDGRVFPSA</sequence>
<dbReference type="InterPro" id="IPR007400">
    <property type="entry name" value="PrpF-like"/>
</dbReference>
<dbReference type="Pfam" id="PF04303">
    <property type="entry name" value="PrpF"/>
    <property type="match status" value="1"/>
</dbReference>
<dbReference type="EC" id="5.3.2.8" evidence="3"/>
<comment type="similarity">
    <text evidence="1">Belongs to the PrpF family.</text>
</comment>